<gene>
    <name evidence="1" type="ORF">H5410_054980</name>
</gene>
<dbReference type="EMBL" id="JACXVP010000011">
    <property type="protein sequence ID" value="KAG5574846.1"/>
    <property type="molecule type" value="Genomic_DNA"/>
</dbReference>
<sequence length="63" mass="7440">MGMGNSSFRFDNWTGLGALYHILPEAEEEEIEVSNFVNTEGWSTQDLRDNIPEEYIQHFKLWF</sequence>
<organism evidence="1 2">
    <name type="scientific">Solanum commersonii</name>
    <name type="common">Commerson's wild potato</name>
    <name type="synonym">Commerson's nightshade</name>
    <dbReference type="NCBI Taxonomy" id="4109"/>
    <lineage>
        <taxon>Eukaryota</taxon>
        <taxon>Viridiplantae</taxon>
        <taxon>Streptophyta</taxon>
        <taxon>Embryophyta</taxon>
        <taxon>Tracheophyta</taxon>
        <taxon>Spermatophyta</taxon>
        <taxon>Magnoliopsida</taxon>
        <taxon>eudicotyledons</taxon>
        <taxon>Gunneridae</taxon>
        <taxon>Pentapetalae</taxon>
        <taxon>asterids</taxon>
        <taxon>lamiids</taxon>
        <taxon>Solanales</taxon>
        <taxon>Solanaceae</taxon>
        <taxon>Solanoideae</taxon>
        <taxon>Solaneae</taxon>
        <taxon>Solanum</taxon>
    </lineage>
</organism>
<accession>A0A9J5WJ11</accession>
<proteinExistence type="predicted"/>
<dbReference type="Proteomes" id="UP000824120">
    <property type="component" value="Chromosome 11"/>
</dbReference>
<protein>
    <submittedName>
        <fullName evidence="1">Uncharacterized protein</fullName>
    </submittedName>
</protein>
<comment type="caution">
    <text evidence="1">The sequence shown here is derived from an EMBL/GenBank/DDBJ whole genome shotgun (WGS) entry which is preliminary data.</text>
</comment>
<reference evidence="1 2" key="1">
    <citation type="submission" date="2020-09" db="EMBL/GenBank/DDBJ databases">
        <title>De no assembly of potato wild relative species, Solanum commersonii.</title>
        <authorList>
            <person name="Cho K."/>
        </authorList>
    </citation>
    <scope>NUCLEOTIDE SEQUENCE [LARGE SCALE GENOMIC DNA]</scope>
    <source>
        <strain evidence="1">LZ3.2</strain>
        <tissue evidence="1">Leaf</tissue>
    </source>
</reference>
<evidence type="ECO:0000313" key="2">
    <source>
        <dbReference type="Proteomes" id="UP000824120"/>
    </source>
</evidence>
<dbReference type="AlphaFoldDB" id="A0A9J5WJ11"/>
<keyword evidence="2" id="KW-1185">Reference proteome</keyword>
<evidence type="ECO:0000313" key="1">
    <source>
        <dbReference type="EMBL" id="KAG5574846.1"/>
    </source>
</evidence>
<name>A0A9J5WJ11_SOLCO</name>